<dbReference type="EMBL" id="RXGA01000002">
    <property type="protein sequence ID" value="RWX73699.1"/>
    <property type="molecule type" value="Genomic_DNA"/>
</dbReference>
<gene>
    <name evidence="2" type="ORF">Metus_0478</name>
</gene>
<dbReference type="PANTHER" id="PTHR33169">
    <property type="entry name" value="PADR-FAMILY TRANSCRIPTIONAL REGULATOR"/>
    <property type="match status" value="1"/>
</dbReference>
<accession>A0A3S4UH22</accession>
<dbReference type="Pfam" id="PF03551">
    <property type="entry name" value="PadR"/>
    <property type="match status" value="1"/>
</dbReference>
<evidence type="ECO:0000313" key="3">
    <source>
        <dbReference type="Proteomes" id="UP000288215"/>
    </source>
</evidence>
<dbReference type="SUPFAM" id="SSF46785">
    <property type="entry name" value="Winged helix' DNA-binding domain"/>
    <property type="match status" value="1"/>
</dbReference>
<organism evidence="2 3">
    <name type="scientific">Methanosuratincola subterraneus</name>
    <dbReference type="NCBI Taxonomy" id="2593994"/>
    <lineage>
        <taxon>Archaea</taxon>
        <taxon>Thermoproteota</taxon>
        <taxon>Methanosuratincolia</taxon>
        <taxon>Candidatus Methanomethylicales</taxon>
        <taxon>Candidatus Methanomethylicaceae</taxon>
        <taxon>Candidatus Methanosuratincola (ex Vanwonterghem et al. 2016)</taxon>
    </lineage>
</organism>
<dbReference type="Gene3D" id="1.10.10.10">
    <property type="entry name" value="Winged helix-like DNA-binding domain superfamily/Winged helix DNA-binding domain"/>
    <property type="match status" value="1"/>
</dbReference>
<name>A0A3S4UH22_METS7</name>
<sequence>MCHRREEFIGEEIGREPDPRCGPPCGCGPHMGHPAFRQIPGREAAPKGLLHLAILSLLKEKELHGGSIHQSLKEKFGVDPAKSIVYIMLRRMEKAGLLVSEWDTSEGGPAKRVYRITQEGLDYLEEATGRLRNAARIIRILLGEGDGPDAQRS</sequence>
<proteinExistence type="predicted"/>
<dbReference type="AlphaFoldDB" id="A0A3S4UH22"/>
<evidence type="ECO:0000259" key="1">
    <source>
        <dbReference type="Pfam" id="PF03551"/>
    </source>
</evidence>
<dbReference type="PANTHER" id="PTHR33169:SF14">
    <property type="entry name" value="TRANSCRIPTIONAL REGULATOR RV3488"/>
    <property type="match status" value="1"/>
</dbReference>
<dbReference type="Proteomes" id="UP000288215">
    <property type="component" value="Unassembled WGS sequence"/>
</dbReference>
<feature type="domain" description="Transcription regulator PadR N-terminal" evidence="1">
    <location>
        <begin position="54"/>
        <end position="126"/>
    </location>
</feature>
<comment type="caution">
    <text evidence="2">The sequence shown here is derived from an EMBL/GenBank/DDBJ whole genome shotgun (WGS) entry which is preliminary data.</text>
</comment>
<dbReference type="InterPro" id="IPR005149">
    <property type="entry name" value="Tscrpt_reg_PadR_N"/>
</dbReference>
<evidence type="ECO:0000313" key="2">
    <source>
        <dbReference type="EMBL" id="RWX73699.1"/>
    </source>
</evidence>
<dbReference type="InterPro" id="IPR036390">
    <property type="entry name" value="WH_DNA-bd_sf"/>
</dbReference>
<dbReference type="InterPro" id="IPR052509">
    <property type="entry name" value="Metal_resp_DNA-bind_regulator"/>
</dbReference>
<reference evidence="2 3" key="1">
    <citation type="submission" date="2018-12" db="EMBL/GenBank/DDBJ databases">
        <title>The complete genome of the methanogenic archaea of the candidate phylum Verstraetearchaeota, obtained from the metagenome of underground thermal water.</title>
        <authorList>
            <person name="Kadnikov V.V."/>
            <person name="Mardanov A.V."/>
            <person name="Beletsky A.V."/>
            <person name="Karnachuk O.V."/>
            <person name="Ravin N.V."/>
        </authorList>
    </citation>
    <scope>NUCLEOTIDE SEQUENCE [LARGE SCALE GENOMIC DNA]</scope>
    <source>
        <strain evidence="2">Ch88</strain>
    </source>
</reference>
<protein>
    <recommendedName>
        <fullName evidence="1">Transcription regulator PadR N-terminal domain-containing protein</fullName>
    </recommendedName>
</protein>
<dbReference type="InterPro" id="IPR036388">
    <property type="entry name" value="WH-like_DNA-bd_sf"/>
</dbReference>